<evidence type="ECO:0000256" key="7">
    <source>
        <dbReference type="HAMAP-Rule" id="MF_00258"/>
    </source>
</evidence>
<accession>A0ABT7UCX3</accession>
<keyword evidence="3 7" id="KW-0133">Cell shape</keyword>
<comment type="catalytic activity">
    <reaction evidence="1 7">
        <text>L-glutamate = D-glutamate</text>
        <dbReference type="Rhea" id="RHEA:12813"/>
        <dbReference type="ChEBI" id="CHEBI:29985"/>
        <dbReference type="ChEBI" id="CHEBI:29986"/>
        <dbReference type="EC" id="5.1.1.3"/>
    </reaction>
</comment>
<dbReference type="PANTHER" id="PTHR21198:SF3">
    <property type="entry name" value="GLUTAMATE RACEMASE"/>
    <property type="match status" value="1"/>
</dbReference>
<feature type="active site" description="Proton donor/acceptor" evidence="7">
    <location>
        <position position="185"/>
    </location>
</feature>
<dbReference type="RefSeq" id="WP_289607904.1">
    <property type="nucleotide sequence ID" value="NZ_JAUDCG010000029.1"/>
</dbReference>
<evidence type="ECO:0000256" key="2">
    <source>
        <dbReference type="ARBA" id="ARBA00013090"/>
    </source>
</evidence>
<feature type="active site" description="Proton donor/acceptor" evidence="7">
    <location>
        <position position="74"/>
    </location>
</feature>
<dbReference type="Pfam" id="PF01177">
    <property type="entry name" value="Asp_Glu_race"/>
    <property type="match status" value="1"/>
</dbReference>
<keyword evidence="4 7" id="KW-0573">Peptidoglycan synthesis</keyword>
<gene>
    <name evidence="7 8" type="primary">murI</name>
    <name evidence="8" type="ORF">QUV96_07365</name>
</gene>
<reference evidence="8" key="1">
    <citation type="submission" date="2023-06" db="EMBL/GenBank/DDBJ databases">
        <title>Identification and characterization of horizontal gene transfer across gut microbiota members of farm animals based on homology search.</title>
        <authorList>
            <person name="Schwarzerova J."/>
            <person name="Nykrynova M."/>
            <person name="Jureckova K."/>
            <person name="Cejkova D."/>
            <person name="Rychlik I."/>
        </authorList>
    </citation>
    <scope>NUCLEOTIDE SEQUENCE</scope>
    <source>
        <strain evidence="8">ET39</strain>
    </source>
</reference>
<name>A0ABT7UCX3_9FIRM</name>
<comment type="function">
    <text evidence="7">Provides the (R)-glutamate required for cell wall biosynthesis.</text>
</comment>
<evidence type="ECO:0000256" key="6">
    <source>
        <dbReference type="ARBA" id="ARBA00023316"/>
    </source>
</evidence>
<dbReference type="InterPro" id="IPR018187">
    <property type="entry name" value="Asp/Glu_racemase_AS_1"/>
</dbReference>
<organism evidence="8 9">
    <name type="scientific">Amedibacillus dolichus</name>
    <dbReference type="NCBI Taxonomy" id="31971"/>
    <lineage>
        <taxon>Bacteria</taxon>
        <taxon>Bacillati</taxon>
        <taxon>Bacillota</taxon>
        <taxon>Erysipelotrichia</taxon>
        <taxon>Erysipelotrichales</taxon>
        <taxon>Erysipelotrichaceae</taxon>
        <taxon>Amedibacillus</taxon>
    </lineage>
</organism>
<keyword evidence="6 7" id="KW-0961">Cell wall biogenesis/degradation</keyword>
<feature type="binding site" evidence="7">
    <location>
        <begin position="11"/>
        <end position="12"/>
    </location>
    <ligand>
        <name>substrate</name>
    </ligand>
</feature>
<dbReference type="Gene3D" id="3.40.50.1860">
    <property type="match status" value="2"/>
</dbReference>
<feature type="binding site" evidence="7">
    <location>
        <begin position="75"/>
        <end position="76"/>
    </location>
    <ligand>
        <name>substrate</name>
    </ligand>
</feature>
<evidence type="ECO:0000313" key="9">
    <source>
        <dbReference type="Proteomes" id="UP001529340"/>
    </source>
</evidence>
<dbReference type="GO" id="GO:0008881">
    <property type="term" value="F:glutamate racemase activity"/>
    <property type="evidence" value="ECO:0007669"/>
    <property type="project" value="UniProtKB-EC"/>
</dbReference>
<feature type="binding site" evidence="7">
    <location>
        <begin position="43"/>
        <end position="44"/>
    </location>
    <ligand>
        <name>substrate</name>
    </ligand>
</feature>
<sequence>MEHSQPIGIFDSGLGGISVLRELRTLLPKEHFLYFGDSAYAPYGIKDKASITERCITICDDLVARGAKAIVVACNTATSACVGVLRERYDLPIVGMEPALKVACEQGDHQRIIVMATSLTLREEKFARLMERFQDAHTIYRQPCPRLVEIVEHDELDDRELVMAQLREYLYPYDLSAIDSIVLGCTHFVFYRPYFARLLPPHIQVIDGNHGTALHLKELLRERDALCTTGEGSVHIENSAAEERLLALSRKLLGGFDDE</sequence>
<dbReference type="SUPFAM" id="SSF53681">
    <property type="entry name" value="Aspartate/glutamate racemase"/>
    <property type="match status" value="2"/>
</dbReference>
<dbReference type="EC" id="5.1.1.3" evidence="2 7"/>
<evidence type="ECO:0000256" key="1">
    <source>
        <dbReference type="ARBA" id="ARBA00001602"/>
    </source>
</evidence>
<evidence type="ECO:0000256" key="4">
    <source>
        <dbReference type="ARBA" id="ARBA00022984"/>
    </source>
</evidence>
<keyword evidence="5 7" id="KW-0413">Isomerase</keyword>
<dbReference type="InterPro" id="IPR004391">
    <property type="entry name" value="Glu_race"/>
</dbReference>
<evidence type="ECO:0000313" key="8">
    <source>
        <dbReference type="EMBL" id="MDM8157452.1"/>
    </source>
</evidence>
<evidence type="ECO:0000256" key="5">
    <source>
        <dbReference type="ARBA" id="ARBA00023235"/>
    </source>
</evidence>
<protein>
    <recommendedName>
        <fullName evidence="2 7">Glutamate racemase</fullName>
        <ecNumber evidence="2 7">5.1.1.3</ecNumber>
    </recommendedName>
</protein>
<dbReference type="NCBIfam" id="TIGR00067">
    <property type="entry name" value="glut_race"/>
    <property type="match status" value="1"/>
</dbReference>
<comment type="pathway">
    <text evidence="7">Cell wall biogenesis; peptidoglycan biosynthesis.</text>
</comment>
<dbReference type="EMBL" id="JAUDCG010000029">
    <property type="protein sequence ID" value="MDM8157452.1"/>
    <property type="molecule type" value="Genomic_DNA"/>
</dbReference>
<comment type="similarity">
    <text evidence="7">Belongs to the aspartate/glutamate racemases family.</text>
</comment>
<dbReference type="PANTHER" id="PTHR21198">
    <property type="entry name" value="GLUTAMATE RACEMASE"/>
    <property type="match status" value="1"/>
</dbReference>
<keyword evidence="9" id="KW-1185">Reference proteome</keyword>
<dbReference type="InterPro" id="IPR001920">
    <property type="entry name" value="Asp/Glu_race"/>
</dbReference>
<dbReference type="HAMAP" id="MF_00258">
    <property type="entry name" value="Glu_racemase"/>
    <property type="match status" value="1"/>
</dbReference>
<comment type="caution">
    <text evidence="8">The sequence shown here is derived from an EMBL/GenBank/DDBJ whole genome shotgun (WGS) entry which is preliminary data.</text>
</comment>
<proteinExistence type="inferred from homology"/>
<feature type="binding site" evidence="7">
    <location>
        <begin position="186"/>
        <end position="187"/>
    </location>
    <ligand>
        <name>substrate</name>
    </ligand>
</feature>
<dbReference type="InterPro" id="IPR015942">
    <property type="entry name" value="Asp/Glu/hydantoin_racemase"/>
</dbReference>
<dbReference type="PROSITE" id="PS00923">
    <property type="entry name" value="ASP_GLU_RACEMASE_1"/>
    <property type="match status" value="1"/>
</dbReference>
<reference evidence="8" key="2">
    <citation type="submission" date="2023-06" db="EMBL/GenBank/DDBJ databases">
        <authorList>
            <person name="Zeman M."/>
            <person name="Kubasova T."/>
            <person name="Jahodarova E."/>
            <person name="Nykrynova M."/>
            <person name="Rychlik I."/>
        </authorList>
    </citation>
    <scope>NUCLEOTIDE SEQUENCE</scope>
    <source>
        <strain evidence="8">ET39</strain>
    </source>
</reference>
<dbReference type="Proteomes" id="UP001529340">
    <property type="component" value="Unassembled WGS sequence"/>
</dbReference>
<evidence type="ECO:0000256" key="3">
    <source>
        <dbReference type="ARBA" id="ARBA00022960"/>
    </source>
</evidence>